<dbReference type="AlphaFoldDB" id="A0A4Y2TG02"/>
<gene>
    <name evidence="2" type="ORF">AVEN_166336_1</name>
</gene>
<name>A0A4Y2TG02_ARAVE</name>
<keyword evidence="1" id="KW-0472">Membrane</keyword>
<proteinExistence type="predicted"/>
<feature type="transmembrane region" description="Helical" evidence="1">
    <location>
        <begin position="6"/>
        <end position="23"/>
    </location>
</feature>
<accession>A0A4Y2TG02</accession>
<evidence type="ECO:0000313" key="2">
    <source>
        <dbReference type="EMBL" id="GBN98339.1"/>
    </source>
</evidence>
<keyword evidence="1" id="KW-1133">Transmembrane helix</keyword>
<organism evidence="2 3">
    <name type="scientific">Araneus ventricosus</name>
    <name type="common">Orbweaver spider</name>
    <name type="synonym">Epeira ventricosa</name>
    <dbReference type="NCBI Taxonomy" id="182803"/>
    <lineage>
        <taxon>Eukaryota</taxon>
        <taxon>Metazoa</taxon>
        <taxon>Ecdysozoa</taxon>
        <taxon>Arthropoda</taxon>
        <taxon>Chelicerata</taxon>
        <taxon>Arachnida</taxon>
        <taxon>Araneae</taxon>
        <taxon>Araneomorphae</taxon>
        <taxon>Entelegynae</taxon>
        <taxon>Araneoidea</taxon>
        <taxon>Araneidae</taxon>
        <taxon>Araneus</taxon>
    </lineage>
</organism>
<evidence type="ECO:0000313" key="3">
    <source>
        <dbReference type="Proteomes" id="UP000499080"/>
    </source>
</evidence>
<dbReference type="Proteomes" id="UP000499080">
    <property type="component" value="Unassembled WGS sequence"/>
</dbReference>
<comment type="caution">
    <text evidence="2">The sequence shown here is derived from an EMBL/GenBank/DDBJ whole genome shotgun (WGS) entry which is preliminary data.</text>
</comment>
<reference evidence="2 3" key="1">
    <citation type="journal article" date="2019" name="Sci. Rep.">
        <title>Orb-weaving spider Araneus ventricosus genome elucidates the spidroin gene catalogue.</title>
        <authorList>
            <person name="Kono N."/>
            <person name="Nakamura H."/>
            <person name="Ohtoshi R."/>
            <person name="Moran D.A.P."/>
            <person name="Shinohara A."/>
            <person name="Yoshida Y."/>
            <person name="Fujiwara M."/>
            <person name="Mori M."/>
            <person name="Tomita M."/>
            <person name="Arakawa K."/>
        </authorList>
    </citation>
    <scope>NUCLEOTIDE SEQUENCE [LARGE SCALE GENOMIC DNA]</scope>
</reference>
<sequence>MIRRFRWLISVMFSLHTVFLLYPQKKKKSRGVRSGLHAGHRIGPSRPIHELGNLSLKTSRTDREKRGGTPSCMKTMLFPVTASKSPIWMLFPVTAYKSLICGKT</sequence>
<evidence type="ECO:0000256" key="1">
    <source>
        <dbReference type="SAM" id="Phobius"/>
    </source>
</evidence>
<keyword evidence="1" id="KW-0812">Transmembrane</keyword>
<keyword evidence="3" id="KW-1185">Reference proteome</keyword>
<protein>
    <submittedName>
        <fullName evidence="2">Uncharacterized protein</fullName>
    </submittedName>
</protein>
<dbReference type="EMBL" id="BGPR01027653">
    <property type="protein sequence ID" value="GBN98339.1"/>
    <property type="molecule type" value="Genomic_DNA"/>
</dbReference>